<sequence length="365" mass="40256">MKGKSILNNMVLLVLVLLCFNGIVHVNSQKVPAMFVFGDSIVEVGNNNFLNTLAKANYYPYGIDYNRVATGRFSNGRSLIDFIANMLGVSSPPPYLDPSTTGSKILNGVNYASASGGILDESGRHYGDRLSMGRQIQNFQNTLNQYKTMMNPTELNQLLAKSMVIVVTGNNDYINNYLLPGLYASSSNYTAPEFANLMINNLARQMLALYSLGLRKIFIAGVGPLGCIPNQRATGLAPIGRCVDSVNQMIGLYNTRLRSTVEQLNLDHPAAIFAYGNTYRVFGDILNNPAAYSFNVIDRACCGFGRNRGQISCLPLQLPCLSRKQYLFWDAFHPTESGVYVFAWRAVNGPQDDVYPMNIQQMSVA</sequence>
<reference evidence="9 10" key="1">
    <citation type="submission" date="2023-01" db="EMBL/GenBank/DDBJ databases">
        <authorList>
            <person name="Kreplak J."/>
        </authorList>
    </citation>
    <scope>NUCLEOTIDE SEQUENCE [LARGE SCALE GENOMIC DNA]</scope>
</reference>
<dbReference type="Gene3D" id="3.40.50.1110">
    <property type="entry name" value="SGNH hydrolase"/>
    <property type="match status" value="1"/>
</dbReference>
<name>A0AAV1AQ65_VICFA</name>
<keyword evidence="4 8" id="KW-0732">Signal</keyword>
<dbReference type="Proteomes" id="UP001157006">
    <property type="component" value="Chromosome 5"/>
</dbReference>
<dbReference type="PANTHER" id="PTHR45650">
    <property type="entry name" value="GDSL-LIKE LIPASE/ACYLHYDROLASE-RELATED"/>
    <property type="match status" value="1"/>
</dbReference>
<dbReference type="GO" id="GO:0016042">
    <property type="term" value="P:lipid catabolic process"/>
    <property type="evidence" value="ECO:0007669"/>
    <property type="project" value="UniProtKB-KW"/>
</dbReference>
<evidence type="ECO:0000256" key="3">
    <source>
        <dbReference type="ARBA" id="ARBA00022525"/>
    </source>
</evidence>
<evidence type="ECO:0000256" key="4">
    <source>
        <dbReference type="ARBA" id="ARBA00022729"/>
    </source>
</evidence>
<dbReference type="InterPro" id="IPR036514">
    <property type="entry name" value="SGNH_hydro_sf"/>
</dbReference>
<keyword evidence="7" id="KW-0443">Lipid metabolism</keyword>
<organism evidence="9 10">
    <name type="scientific">Vicia faba</name>
    <name type="common">Broad bean</name>
    <name type="synonym">Faba vulgaris</name>
    <dbReference type="NCBI Taxonomy" id="3906"/>
    <lineage>
        <taxon>Eukaryota</taxon>
        <taxon>Viridiplantae</taxon>
        <taxon>Streptophyta</taxon>
        <taxon>Embryophyta</taxon>
        <taxon>Tracheophyta</taxon>
        <taxon>Spermatophyta</taxon>
        <taxon>Magnoliopsida</taxon>
        <taxon>eudicotyledons</taxon>
        <taxon>Gunneridae</taxon>
        <taxon>Pentapetalae</taxon>
        <taxon>rosids</taxon>
        <taxon>fabids</taxon>
        <taxon>Fabales</taxon>
        <taxon>Fabaceae</taxon>
        <taxon>Papilionoideae</taxon>
        <taxon>50 kb inversion clade</taxon>
        <taxon>NPAAA clade</taxon>
        <taxon>Hologalegina</taxon>
        <taxon>IRL clade</taxon>
        <taxon>Fabeae</taxon>
        <taxon>Vicia</taxon>
    </lineage>
</organism>
<dbReference type="GO" id="GO:0005576">
    <property type="term" value="C:extracellular region"/>
    <property type="evidence" value="ECO:0007669"/>
    <property type="project" value="UniProtKB-SubCell"/>
</dbReference>
<dbReference type="SUPFAM" id="SSF52266">
    <property type="entry name" value="SGNH hydrolase"/>
    <property type="match status" value="1"/>
</dbReference>
<keyword evidence="3" id="KW-0964">Secreted</keyword>
<evidence type="ECO:0000256" key="8">
    <source>
        <dbReference type="SAM" id="SignalP"/>
    </source>
</evidence>
<comment type="subcellular location">
    <subcellularLocation>
        <location evidence="1">Secreted</location>
    </subcellularLocation>
</comment>
<dbReference type="InterPro" id="IPR035669">
    <property type="entry name" value="SGNH_plant_lipase-like"/>
</dbReference>
<dbReference type="CDD" id="cd01837">
    <property type="entry name" value="SGNH_plant_lipase_like"/>
    <property type="match status" value="1"/>
</dbReference>
<evidence type="ECO:0000313" key="9">
    <source>
        <dbReference type="EMBL" id="CAI8612244.1"/>
    </source>
</evidence>
<dbReference type="InterPro" id="IPR001087">
    <property type="entry name" value="GDSL"/>
</dbReference>
<evidence type="ECO:0000256" key="7">
    <source>
        <dbReference type="ARBA" id="ARBA00023098"/>
    </source>
</evidence>
<feature type="chain" id="PRO_5043370596" description="GDSL esterase/lipase" evidence="8">
    <location>
        <begin position="29"/>
        <end position="365"/>
    </location>
</feature>
<dbReference type="PANTHER" id="PTHR45650:SF8">
    <property type="entry name" value="GDSL ESTERASE_LIPASE"/>
    <property type="match status" value="1"/>
</dbReference>
<dbReference type="Pfam" id="PF00657">
    <property type="entry name" value="Lipase_GDSL"/>
    <property type="match status" value="1"/>
</dbReference>
<evidence type="ECO:0000256" key="5">
    <source>
        <dbReference type="ARBA" id="ARBA00022801"/>
    </source>
</evidence>
<dbReference type="InterPro" id="IPR051238">
    <property type="entry name" value="GDSL_esterase/lipase"/>
</dbReference>
<gene>
    <name evidence="9" type="ORF">VFH_V025200</name>
</gene>
<evidence type="ECO:0000256" key="1">
    <source>
        <dbReference type="ARBA" id="ARBA00004613"/>
    </source>
</evidence>
<accession>A0AAV1AQ65</accession>
<keyword evidence="10" id="KW-1185">Reference proteome</keyword>
<proteinExistence type="inferred from homology"/>
<feature type="signal peptide" evidence="8">
    <location>
        <begin position="1"/>
        <end position="28"/>
    </location>
</feature>
<keyword evidence="5" id="KW-0378">Hydrolase</keyword>
<dbReference type="GO" id="GO:0016788">
    <property type="term" value="F:hydrolase activity, acting on ester bonds"/>
    <property type="evidence" value="ECO:0007669"/>
    <property type="project" value="InterPro"/>
</dbReference>
<evidence type="ECO:0000313" key="10">
    <source>
        <dbReference type="Proteomes" id="UP001157006"/>
    </source>
</evidence>
<comment type="similarity">
    <text evidence="2">Belongs to the 'GDSL' lipolytic enzyme family.</text>
</comment>
<dbReference type="AlphaFoldDB" id="A0AAV1AQ65"/>
<evidence type="ECO:0008006" key="11">
    <source>
        <dbReference type="Google" id="ProtNLM"/>
    </source>
</evidence>
<dbReference type="EMBL" id="OX451740">
    <property type="protein sequence ID" value="CAI8612244.1"/>
    <property type="molecule type" value="Genomic_DNA"/>
</dbReference>
<evidence type="ECO:0000256" key="6">
    <source>
        <dbReference type="ARBA" id="ARBA00022963"/>
    </source>
</evidence>
<evidence type="ECO:0000256" key="2">
    <source>
        <dbReference type="ARBA" id="ARBA00008668"/>
    </source>
</evidence>
<keyword evidence="6" id="KW-0442">Lipid degradation</keyword>
<protein>
    <recommendedName>
        <fullName evidence="11">GDSL esterase/lipase</fullName>
    </recommendedName>
</protein>